<protein>
    <submittedName>
        <fullName evidence="4">NUDIX hydrolase</fullName>
    </submittedName>
</protein>
<dbReference type="PANTHER" id="PTHR43046:SF14">
    <property type="entry name" value="MUTT_NUDIX FAMILY PROTEIN"/>
    <property type="match status" value="1"/>
</dbReference>
<keyword evidence="2 4" id="KW-0378">Hydrolase</keyword>
<dbReference type="SUPFAM" id="SSF55811">
    <property type="entry name" value="Nudix"/>
    <property type="match status" value="1"/>
</dbReference>
<dbReference type="InterPro" id="IPR020084">
    <property type="entry name" value="NUDIX_hydrolase_CS"/>
</dbReference>
<proteinExistence type="predicted"/>
<reference evidence="4 5" key="1">
    <citation type="submission" date="2022-06" db="EMBL/GenBank/DDBJ databases">
        <title>Actinoplanes abujensis sp. nov., isolated from Nigerian arid soil.</title>
        <authorList>
            <person name="Ding P."/>
        </authorList>
    </citation>
    <scope>NUCLEOTIDE SEQUENCE [LARGE SCALE GENOMIC DNA]</scope>
    <source>
        <strain evidence="5">TRM88002</strain>
    </source>
</reference>
<evidence type="ECO:0000256" key="2">
    <source>
        <dbReference type="ARBA" id="ARBA00022801"/>
    </source>
</evidence>
<dbReference type="PANTHER" id="PTHR43046">
    <property type="entry name" value="GDP-MANNOSE MANNOSYL HYDROLASE"/>
    <property type="match status" value="1"/>
</dbReference>
<comment type="caution">
    <text evidence="4">The sequence shown here is derived from an EMBL/GenBank/DDBJ whole genome shotgun (WGS) entry which is preliminary data.</text>
</comment>
<evidence type="ECO:0000313" key="4">
    <source>
        <dbReference type="EMBL" id="MCM4084996.1"/>
    </source>
</evidence>
<evidence type="ECO:0000256" key="1">
    <source>
        <dbReference type="ARBA" id="ARBA00001946"/>
    </source>
</evidence>
<name>A0ABT0YFZ9_9ACTN</name>
<dbReference type="PROSITE" id="PS51462">
    <property type="entry name" value="NUDIX"/>
    <property type="match status" value="1"/>
</dbReference>
<dbReference type="PROSITE" id="PS00893">
    <property type="entry name" value="NUDIX_BOX"/>
    <property type="match status" value="1"/>
</dbReference>
<dbReference type="InterPro" id="IPR015797">
    <property type="entry name" value="NUDIX_hydrolase-like_dom_sf"/>
</dbReference>
<dbReference type="EMBL" id="JAMQOL010000090">
    <property type="protein sequence ID" value="MCM4084996.1"/>
    <property type="molecule type" value="Genomic_DNA"/>
</dbReference>
<evidence type="ECO:0000313" key="5">
    <source>
        <dbReference type="Proteomes" id="UP001523216"/>
    </source>
</evidence>
<dbReference type="CDD" id="cd03674">
    <property type="entry name" value="NUDIX_Hydrolase"/>
    <property type="match status" value="1"/>
</dbReference>
<comment type="cofactor">
    <cofactor evidence="1">
        <name>Mg(2+)</name>
        <dbReference type="ChEBI" id="CHEBI:18420"/>
    </cofactor>
</comment>
<organism evidence="4 5">
    <name type="scientific">Paractinoplanes hotanensis</name>
    <dbReference type="NCBI Taxonomy" id="2906497"/>
    <lineage>
        <taxon>Bacteria</taxon>
        <taxon>Bacillati</taxon>
        <taxon>Actinomycetota</taxon>
        <taxon>Actinomycetes</taxon>
        <taxon>Micromonosporales</taxon>
        <taxon>Micromonosporaceae</taxon>
        <taxon>Paractinoplanes</taxon>
    </lineage>
</organism>
<dbReference type="RefSeq" id="WP_251804731.1">
    <property type="nucleotide sequence ID" value="NZ_JAMQOL010000090.1"/>
</dbReference>
<accession>A0ABT0YFZ9</accession>
<dbReference type="Pfam" id="PF00293">
    <property type="entry name" value="NUDIX"/>
    <property type="match status" value="1"/>
</dbReference>
<evidence type="ECO:0000259" key="3">
    <source>
        <dbReference type="PROSITE" id="PS51462"/>
    </source>
</evidence>
<feature type="domain" description="Nudix hydrolase" evidence="3">
    <location>
        <begin position="166"/>
        <end position="298"/>
    </location>
</feature>
<dbReference type="GO" id="GO:0016787">
    <property type="term" value="F:hydrolase activity"/>
    <property type="evidence" value="ECO:0007669"/>
    <property type="project" value="UniProtKB-KW"/>
</dbReference>
<gene>
    <name evidence="4" type="ORF">LXN57_46465</name>
</gene>
<dbReference type="Gene3D" id="3.90.79.10">
    <property type="entry name" value="Nucleoside Triphosphate Pyrophosphohydrolase"/>
    <property type="match status" value="1"/>
</dbReference>
<keyword evidence="5" id="KW-1185">Reference proteome</keyword>
<dbReference type="Proteomes" id="UP001523216">
    <property type="component" value="Unassembled WGS sequence"/>
</dbReference>
<dbReference type="InterPro" id="IPR000086">
    <property type="entry name" value="NUDIX_hydrolase_dom"/>
</dbReference>
<sequence>MTDPRVLVIGLDPYRVPGPWDPAPMAERIEAGMARFAEAGVGVESCLVGLDGSDDVGAVVAAALVRRTWDVVVVGGGIRNGEERLFELVINLVHRHATGAAIAFNSTPSDTFAAAARWLGARTVVRALVAGLEPGDDVEAAHREQTLEWLGRTEDVFRRVKPATPDQHLVSYVVPVDARDGAILLVDHVNAGLWLPPGGHVEPDEDPRLTAQREIAEELGLDGSGVSREPVFLTVTRTVGMDSGHTDVSLWYLLPCDREQALVVDEGEFHQVRWWSRAELADADPGRFDPHFFRFLTKLSAGSA</sequence>